<dbReference type="InterPro" id="IPR058881">
    <property type="entry name" value="PglZ_2nd"/>
</dbReference>
<dbReference type="Proteomes" id="UP001139264">
    <property type="component" value="Unassembled WGS sequence"/>
</dbReference>
<proteinExistence type="predicted"/>
<dbReference type="NCBIfam" id="NF033446">
    <property type="entry name" value="BREX_PglZ_2"/>
    <property type="match status" value="1"/>
</dbReference>
<dbReference type="Pfam" id="PF25863">
    <property type="entry name" value="PglZ_C"/>
    <property type="match status" value="1"/>
</dbReference>
<dbReference type="Pfam" id="PF25861">
    <property type="entry name" value="PglZ_2nd"/>
    <property type="match status" value="1"/>
</dbReference>
<evidence type="ECO:0000259" key="1">
    <source>
        <dbReference type="Pfam" id="PF25861"/>
    </source>
</evidence>
<reference evidence="4" key="1">
    <citation type="submission" date="2021-10" db="EMBL/GenBank/DDBJ databases">
        <title>Novel species in genus Arthrobacter.</title>
        <authorList>
            <person name="Liu Y."/>
        </authorList>
    </citation>
    <scope>NUCLEOTIDE SEQUENCE</scope>
    <source>
        <strain evidence="4">Zg-Y809</strain>
    </source>
</reference>
<evidence type="ECO:0000259" key="2">
    <source>
        <dbReference type="Pfam" id="PF25862"/>
    </source>
</evidence>
<feature type="domain" description="Alkaline phosphatase-like protein PglZ N-terminal" evidence="2">
    <location>
        <begin position="13"/>
        <end position="103"/>
    </location>
</feature>
<dbReference type="SUPFAM" id="SSF53649">
    <property type="entry name" value="Alkaline phosphatase-like"/>
    <property type="match status" value="1"/>
</dbReference>
<feature type="domain" description="Alkaline phosphatase-like protein PglZ second" evidence="1">
    <location>
        <begin position="175"/>
        <end position="327"/>
    </location>
</feature>
<comment type="caution">
    <text evidence="4">The sequence shown here is derived from an EMBL/GenBank/DDBJ whole genome shotgun (WGS) entry which is preliminary data.</text>
</comment>
<dbReference type="Pfam" id="PF08665">
    <property type="entry name" value="PglZ"/>
    <property type="match status" value="1"/>
</dbReference>
<dbReference type="Pfam" id="PF25862">
    <property type="entry name" value="PglZ_1st"/>
    <property type="match status" value="1"/>
</dbReference>
<name>A0A9X1M556_9MICC</name>
<feature type="domain" description="Alkaline phosphatase-like protein PglZ C-terminal" evidence="3">
    <location>
        <begin position="813"/>
        <end position="912"/>
    </location>
</feature>
<accession>A0A9X1M556</accession>
<dbReference type="InterPro" id="IPR017850">
    <property type="entry name" value="Alkaline_phosphatase_core_sf"/>
</dbReference>
<evidence type="ECO:0000313" key="5">
    <source>
        <dbReference type="Proteomes" id="UP001139264"/>
    </source>
</evidence>
<dbReference type="EMBL" id="JAJFZP010000020">
    <property type="protein sequence ID" value="MCC3271100.1"/>
    <property type="molecule type" value="Genomic_DNA"/>
</dbReference>
<sequence>MSIAVGQTGAVSNAVVRSLVANARKHSNQRVLAVRGEPAPDIERRLTDAGQTIHVLPCVSALAMRDALYQHTPEEWLVIVTDRSEEDLGPGLLSHFAFQRIQAPGAWDAVRERFSADRLDRALAQVPHRMAVAQGLLTITPDDGWPAAPGSVLTKDHAFGAVATRKLGLPAGPLDVVSLLAWTFQNNAEARLTELRDLAGSELADAVLDWLTAKAGQAQAPLRELLRAGQGKDVLPLGLALHTLTTATPRERQAADLGLARLEHLWQGSPSPVSRNNLAALGTASMSLVKTMLGRPATWQESHAALQAAERLLGKAQASDLAANSAVLPAGLTKALRKLAGALRSFPASGIGAVESAWAVVQDHALAYPVRADAQDSRVEVFHSAVRLARWLNAAEATPAGFAQAVLLQAREYAWVDVAYNDAAAGVSDEELAEGLGNILRLTEERRRSYDRAFASLLAAWTSADSSIPGAKAVTKEKHVWPLENLLPGVIAPLAASHNTLLLVLDGMSAATAAELASGILRSNEGWEEILPQSSEHRMAAVAVLPTLTTLSRASLLNGRLISGGQSVEASGLATVAKSHGIARHALFHKAPLDSSRPGLALQDDIATAIADPETKLVACVLNTIDDALDKSDPAGTTWTPETIRHLRPLLAAAQSAGRTVVLTSDHGHIVERRRGELRSFGSVSSARSRSADEGTVSADEVLVAGRRVLAEGGRAVLAVDETLRYGPVKAGYHGGASPAEVVVPIVVLVSGDDIPEGWKLAAPQEPLWWSIAVSDRSDAPLPARNGKLTESSKDHTPSLLEELGAEQPSDGETSIGAAVVSSQTFKAQKTVSGRVGLSDQQVAALLDALVSAPGTRMPRDAAAVVLQVPAARINGAVAQAQKLLNVEGYGVLRIDGPLVILDKQLLTEQFGVKARG</sequence>
<gene>
    <name evidence="4" type="primary">pglZ</name>
    <name evidence="4" type="ORF">LJ751_17385</name>
</gene>
<dbReference type="InterPro" id="IPR058882">
    <property type="entry name" value="PglZ_C"/>
</dbReference>
<evidence type="ECO:0000259" key="3">
    <source>
        <dbReference type="Pfam" id="PF25863"/>
    </source>
</evidence>
<dbReference type="AlphaFoldDB" id="A0A9X1M556"/>
<dbReference type="RefSeq" id="WP_227909309.1">
    <property type="nucleotide sequence ID" value="NZ_CP095461.1"/>
</dbReference>
<dbReference type="InterPro" id="IPR058880">
    <property type="entry name" value="PglZ_N"/>
</dbReference>
<evidence type="ECO:0000313" key="4">
    <source>
        <dbReference type="EMBL" id="MCC3271100.1"/>
    </source>
</evidence>
<dbReference type="InterPro" id="IPR047992">
    <property type="entry name" value="BREX_PglZ"/>
</dbReference>
<organism evidence="4 5">
    <name type="scientific">Arthrobacter gengyunqii</name>
    <dbReference type="NCBI Taxonomy" id="2886940"/>
    <lineage>
        <taxon>Bacteria</taxon>
        <taxon>Bacillati</taxon>
        <taxon>Actinomycetota</taxon>
        <taxon>Actinomycetes</taxon>
        <taxon>Micrococcales</taxon>
        <taxon>Micrococcaceae</taxon>
        <taxon>Arthrobacter</taxon>
    </lineage>
</organism>
<protein>
    <submittedName>
        <fullName evidence="4">BREX-2 system phosphatase PglZ</fullName>
    </submittedName>
</protein>